<dbReference type="InterPro" id="IPR018490">
    <property type="entry name" value="cNMP-bd_dom_sf"/>
</dbReference>
<dbReference type="EMBL" id="JACQWF010000359">
    <property type="protein sequence ID" value="MBI4596328.1"/>
    <property type="molecule type" value="Genomic_DNA"/>
</dbReference>
<evidence type="ECO:0000313" key="2">
    <source>
        <dbReference type="EMBL" id="MBI4596328.1"/>
    </source>
</evidence>
<dbReference type="InterPro" id="IPR000595">
    <property type="entry name" value="cNMP-bd_dom"/>
</dbReference>
<dbReference type="InterPro" id="IPR014710">
    <property type="entry name" value="RmlC-like_jellyroll"/>
</dbReference>
<name>A0A933GLY2_UNCTE</name>
<evidence type="ECO:0000259" key="1">
    <source>
        <dbReference type="PROSITE" id="PS50042"/>
    </source>
</evidence>
<dbReference type="PROSITE" id="PS50042">
    <property type="entry name" value="CNMP_BINDING_3"/>
    <property type="match status" value="1"/>
</dbReference>
<organism evidence="2 3">
    <name type="scientific">Tectimicrobiota bacterium</name>
    <dbReference type="NCBI Taxonomy" id="2528274"/>
    <lineage>
        <taxon>Bacteria</taxon>
        <taxon>Pseudomonadati</taxon>
        <taxon>Nitrospinota/Tectimicrobiota group</taxon>
        <taxon>Candidatus Tectimicrobiota</taxon>
    </lineage>
</organism>
<sequence>TKAVNADYTPKIIRKPHVLIVKDVFGEMVVFEREVTSATVHALREVRVLSVDTRNFLRRVHEDPSFAYRILQKMSQRIRQLSTDLVGLKIERQR</sequence>
<dbReference type="AlphaFoldDB" id="A0A933GLY2"/>
<comment type="caution">
    <text evidence="2">The sequence shown here is derived from an EMBL/GenBank/DDBJ whole genome shotgun (WGS) entry which is preliminary data.</text>
</comment>
<feature type="domain" description="Cyclic nucleotide-binding" evidence="1">
    <location>
        <begin position="23"/>
        <end position="77"/>
    </location>
</feature>
<dbReference type="CDD" id="cd00038">
    <property type="entry name" value="CAP_ED"/>
    <property type="match status" value="1"/>
</dbReference>
<dbReference type="Gene3D" id="2.60.120.10">
    <property type="entry name" value="Jelly Rolls"/>
    <property type="match status" value="1"/>
</dbReference>
<proteinExistence type="predicted"/>
<evidence type="ECO:0000313" key="3">
    <source>
        <dbReference type="Proteomes" id="UP000772181"/>
    </source>
</evidence>
<protein>
    <submittedName>
        <fullName evidence="2">Cyclic nucleotide-binding domain-containing protein</fullName>
    </submittedName>
</protein>
<accession>A0A933GLY2</accession>
<dbReference type="SUPFAM" id="SSF51206">
    <property type="entry name" value="cAMP-binding domain-like"/>
    <property type="match status" value="1"/>
</dbReference>
<dbReference type="Proteomes" id="UP000772181">
    <property type="component" value="Unassembled WGS sequence"/>
</dbReference>
<gene>
    <name evidence="2" type="ORF">HY730_08140</name>
</gene>
<feature type="non-terminal residue" evidence="2">
    <location>
        <position position="1"/>
    </location>
</feature>
<reference evidence="2" key="1">
    <citation type="submission" date="2020-07" db="EMBL/GenBank/DDBJ databases">
        <title>Huge and variable diversity of episymbiotic CPR bacteria and DPANN archaea in groundwater ecosystems.</title>
        <authorList>
            <person name="He C.Y."/>
            <person name="Keren R."/>
            <person name="Whittaker M."/>
            <person name="Farag I.F."/>
            <person name="Doudna J."/>
            <person name="Cate J.H.D."/>
            <person name="Banfield J.F."/>
        </authorList>
    </citation>
    <scope>NUCLEOTIDE SEQUENCE</scope>
    <source>
        <strain evidence="2">NC_groundwater_1482_Ag_S-0.65um_47_24</strain>
    </source>
</reference>